<feature type="transmembrane region" description="Helical" evidence="6">
    <location>
        <begin position="205"/>
        <end position="226"/>
    </location>
</feature>
<evidence type="ECO:0000256" key="2">
    <source>
        <dbReference type="ARBA" id="ARBA00006565"/>
    </source>
</evidence>
<feature type="domain" description="CWH43-like N-terminal" evidence="7">
    <location>
        <begin position="5"/>
        <end position="230"/>
    </location>
</feature>
<accession>A0AAN9BBC0</accession>
<feature type="transmembrane region" description="Helical" evidence="6">
    <location>
        <begin position="91"/>
        <end position="109"/>
    </location>
</feature>
<organism evidence="8 9">
    <name type="scientific">Littorina saxatilis</name>
    <dbReference type="NCBI Taxonomy" id="31220"/>
    <lineage>
        <taxon>Eukaryota</taxon>
        <taxon>Metazoa</taxon>
        <taxon>Spiralia</taxon>
        <taxon>Lophotrochozoa</taxon>
        <taxon>Mollusca</taxon>
        <taxon>Gastropoda</taxon>
        <taxon>Caenogastropoda</taxon>
        <taxon>Littorinimorpha</taxon>
        <taxon>Littorinoidea</taxon>
        <taxon>Littorinidae</taxon>
        <taxon>Littorina</taxon>
    </lineage>
</organism>
<dbReference type="AlphaFoldDB" id="A0AAN9BBC0"/>
<dbReference type="EMBL" id="JBAMIC010000010">
    <property type="protein sequence ID" value="KAK7102312.1"/>
    <property type="molecule type" value="Genomic_DNA"/>
</dbReference>
<feature type="transmembrane region" description="Helical" evidence="6">
    <location>
        <begin position="51"/>
        <end position="70"/>
    </location>
</feature>
<protein>
    <recommendedName>
        <fullName evidence="7">CWH43-like N-terminal domain-containing protein</fullName>
    </recommendedName>
</protein>
<evidence type="ECO:0000256" key="3">
    <source>
        <dbReference type="ARBA" id="ARBA00022692"/>
    </source>
</evidence>
<feature type="transmembrane region" description="Helical" evidence="6">
    <location>
        <begin position="156"/>
        <end position="178"/>
    </location>
</feature>
<gene>
    <name evidence="8" type="ORF">V1264_020549</name>
</gene>
<evidence type="ECO:0000313" key="9">
    <source>
        <dbReference type="Proteomes" id="UP001374579"/>
    </source>
</evidence>
<evidence type="ECO:0000256" key="5">
    <source>
        <dbReference type="ARBA" id="ARBA00023136"/>
    </source>
</evidence>
<dbReference type="InterPro" id="IPR050911">
    <property type="entry name" value="DRAM/TMEM150_Autophagy_Mod"/>
</dbReference>
<sequence>MRGHVLPVLQLVLLPICCTATYVWSVLLGHVEAGFPYISDTGTYPPESCLFGLLLDIYATVTAISVYLRWQQIRTFYESDGSCGLRRANTAGLVLGLIAAFGVLLVANFQESNVIYVHLVGALFAFGGGAIYTWIQTVISYKAHLLPGHHACLRHFRAVLSIAITASCVLVVVFASLAKNKRGDIKTDRQGFKWLPSDKGFAEHIISTALEWAMAFMSATFFASFYREFKVFTFTMPVEFTVTEREVKVNGDLTSSEMQRAAFTVATIEY</sequence>
<comment type="subcellular location">
    <subcellularLocation>
        <location evidence="1">Endomembrane system</location>
        <topology evidence="1">Multi-pass membrane protein</topology>
    </subcellularLocation>
</comment>
<dbReference type="GO" id="GO:0012505">
    <property type="term" value="C:endomembrane system"/>
    <property type="evidence" value="ECO:0007669"/>
    <property type="project" value="UniProtKB-SubCell"/>
</dbReference>
<feature type="transmembrane region" description="Helical" evidence="6">
    <location>
        <begin position="12"/>
        <end position="31"/>
    </location>
</feature>
<keyword evidence="9" id="KW-1185">Reference proteome</keyword>
<keyword evidence="5 6" id="KW-0472">Membrane</keyword>
<evidence type="ECO:0000259" key="7">
    <source>
        <dbReference type="Pfam" id="PF10277"/>
    </source>
</evidence>
<evidence type="ECO:0000313" key="8">
    <source>
        <dbReference type="EMBL" id="KAK7102312.1"/>
    </source>
</evidence>
<evidence type="ECO:0000256" key="4">
    <source>
        <dbReference type="ARBA" id="ARBA00022989"/>
    </source>
</evidence>
<comment type="similarity">
    <text evidence="2">Belongs to the DRAM/TMEM150 family.</text>
</comment>
<dbReference type="PANTHER" id="PTHR21324:SF2">
    <property type="entry name" value="EG:22E5.9 PROTEIN"/>
    <property type="match status" value="1"/>
</dbReference>
<comment type="caution">
    <text evidence="8">The sequence shown here is derived from an EMBL/GenBank/DDBJ whole genome shotgun (WGS) entry which is preliminary data.</text>
</comment>
<proteinExistence type="inferred from homology"/>
<dbReference type="Proteomes" id="UP001374579">
    <property type="component" value="Unassembled WGS sequence"/>
</dbReference>
<dbReference type="PANTHER" id="PTHR21324">
    <property type="entry name" value="FASTING-INDUCIBLE INTEGRAL MEMBRANE PROTEIN TM6P1-RELATED"/>
    <property type="match status" value="1"/>
</dbReference>
<reference evidence="8 9" key="1">
    <citation type="submission" date="2024-02" db="EMBL/GenBank/DDBJ databases">
        <title>Chromosome-scale genome assembly of the rough periwinkle Littorina saxatilis.</title>
        <authorList>
            <person name="De Jode A."/>
            <person name="Faria R."/>
            <person name="Formenti G."/>
            <person name="Sims Y."/>
            <person name="Smith T.P."/>
            <person name="Tracey A."/>
            <person name="Wood J.M.D."/>
            <person name="Zagrodzka Z.B."/>
            <person name="Johannesson K."/>
            <person name="Butlin R.K."/>
            <person name="Leder E.H."/>
        </authorList>
    </citation>
    <scope>NUCLEOTIDE SEQUENCE [LARGE SCALE GENOMIC DNA]</scope>
    <source>
        <strain evidence="8">Snail1</strain>
        <tissue evidence="8">Muscle</tissue>
    </source>
</reference>
<evidence type="ECO:0000256" key="6">
    <source>
        <dbReference type="SAM" id="Phobius"/>
    </source>
</evidence>
<feature type="transmembrane region" description="Helical" evidence="6">
    <location>
        <begin position="115"/>
        <end position="135"/>
    </location>
</feature>
<name>A0AAN9BBC0_9CAEN</name>
<dbReference type="InterPro" id="IPR019402">
    <property type="entry name" value="CWH43_N"/>
</dbReference>
<evidence type="ECO:0000256" key="1">
    <source>
        <dbReference type="ARBA" id="ARBA00004127"/>
    </source>
</evidence>
<keyword evidence="3 6" id="KW-0812">Transmembrane</keyword>
<dbReference type="Pfam" id="PF10277">
    <property type="entry name" value="Frag1"/>
    <property type="match status" value="1"/>
</dbReference>
<keyword evidence="4 6" id="KW-1133">Transmembrane helix</keyword>